<dbReference type="PROSITE" id="PS51257">
    <property type="entry name" value="PROKAR_LIPOPROTEIN"/>
    <property type="match status" value="1"/>
</dbReference>
<dbReference type="Proteomes" id="UP001497522">
    <property type="component" value="Chromosome 3"/>
</dbReference>
<feature type="DNA-binding region" description="HMG box" evidence="2">
    <location>
        <begin position="78"/>
        <end position="131"/>
    </location>
</feature>
<evidence type="ECO:0000256" key="1">
    <source>
        <dbReference type="ARBA" id="ARBA00023125"/>
    </source>
</evidence>
<evidence type="ECO:0000256" key="2">
    <source>
        <dbReference type="PROSITE-ProRule" id="PRU00267"/>
    </source>
</evidence>
<dbReference type="EMBL" id="OZ023704">
    <property type="protein sequence ID" value="CAK9872492.1"/>
    <property type="molecule type" value="Genomic_DNA"/>
</dbReference>
<keyword evidence="6" id="KW-1185">Reference proteome</keyword>
<dbReference type="PROSITE" id="PS50118">
    <property type="entry name" value="HMG_BOX_2"/>
    <property type="match status" value="1"/>
</dbReference>
<feature type="compositionally biased region" description="Polar residues" evidence="3">
    <location>
        <begin position="47"/>
        <end position="61"/>
    </location>
</feature>
<keyword evidence="1 2" id="KW-0238">DNA-binding</keyword>
<feature type="compositionally biased region" description="Basic residues" evidence="3">
    <location>
        <begin position="62"/>
        <end position="79"/>
    </location>
</feature>
<reference evidence="5" key="1">
    <citation type="submission" date="2024-03" db="EMBL/GenBank/DDBJ databases">
        <authorList>
            <consortium name="ELIXIR-Norway"/>
            <consortium name="Elixir Norway"/>
        </authorList>
    </citation>
    <scope>NUCLEOTIDE SEQUENCE</scope>
</reference>
<gene>
    <name evidence="5" type="ORF">CSSPJE1EN2_LOCUS15062</name>
</gene>
<name>A0ABP1BBF5_9BRYO</name>
<dbReference type="InterPro" id="IPR050342">
    <property type="entry name" value="HMGB"/>
</dbReference>
<organism evidence="5 6">
    <name type="scientific">Sphagnum jensenii</name>
    <dbReference type="NCBI Taxonomy" id="128206"/>
    <lineage>
        <taxon>Eukaryota</taxon>
        <taxon>Viridiplantae</taxon>
        <taxon>Streptophyta</taxon>
        <taxon>Embryophyta</taxon>
        <taxon>Bryophyta</taxon>
        <taxon>Sphagnophytina</taxon>
        <taxon>Sphagnopsida</taxon>
        <taxon>Sphagnales</taxon>
        <taxon>Sphagnaceae</taxon>
        <taxon>Sphagnum</taxon>
    </lineage>
</organism>
<feature type="domain" description="HMG box" evidence="4">
    <location>
        <begin position="78"/>
        <end position="131"/>
    </location>
</feature>
<evidence type="ECO:0000259" key="4">
    <source>
        <dbReference type="PROSITE" id="PS50118"/>
    </source>
</evidence>
<dbReference type="PANTHER" id="PTHR48112">
    <property type="entry name" value="HIGH MOBILITY GROUP PROTEIN DSP1"/>
    <property type="match status" value="1"/>
</dbReference>
<evidence type="ECO:0000256" key="3">
    <source>
        <dbReference type="SAM" id="MobiDB-lite"/>
    </source>
</evidence>
<dbReference type="PANTHER" id="PTHR48112:SF22">
    <property type="entry name" value="MITOCHONDRIAL TRANSCRIPTION FACTOR A, ISOFORM B"/>
    <property type="match status" value="1"/>
</dbReference>
<feature type="region of interest" description="Disordered" evidence="3">
    <location>
        <begin position="33"/>
        <end position="79"/>
    </location>
</feature>
<evidence type="ECO:0000313" key="6">
    <source>
        <dbReference type="Proteomes" id="UP001497522"/>
    </source>
</evidence>
<dbReference type="SMART" id="SM00398">
    <property type="entry name" value="HMG"/>
    <property type="match status" value="1"/>
</dbReference>
<dbReference type="InterPro" id="IPR009071">
    <property type="entry name" value="HMG_box_dom"/>
</dbReference>
<evidence type="ECO:0000313" key="5">
    <source>
        <dbReference type="EMBL" id="CAK9872492.1"/>
    </source>
</evidence>
<keyword evidence="2" id="KW-0539">Nucleus</keyword>
<proteinExistence type="predicted"/>
<accession>A0ABP1BBF5</accession>
<dbReference type="SUPFAM" id="SSF47095">
    <property type="entry name" value="HMG-box"/>
    <property type="match status" value="1"/>
</dbReference>
<protein>
    <recommendedName>
        <fullName evidence="4">HMG box domain-containing protein</fullName>
    </recommendedName>
</protein>
<dbReference type="Pfam" id="PF00505">
    <property type="entry name" value="HMG_box"/>
    <property type="match status" value="1"/>
</dbReference>
<sequence length="131" mass="15228">MQSRLNAYELRELVKRYNLVVLFSFIFCSCKDRGQANAGGRGRKGQSKTASSSRRYSGSNVKQRKVTMKRSRKMKSRPKKAMAPYMCFCKDQREYVMNENPNMSFGDVGRILGSKWKNMSEKQKMVRFSVK</sequence>
<dbReference type="InterPro" id="IPR036910">
    <property type="entry name" value="HMG_box_dom_sf"/>
</dbReference>
<dbReference type="Gene3D" id="1.10.30.10">
    <property type="entry name" value="High mobility group box domain"/>
    <property type="match status" value="1"/>
</dbReference>